<feature type="region of interest" description="Disordered" evidence="1">
    <location>
        <begin position="1"/>
        <end position="37"/>
    </location>
</feature>
<reference evidence="2" key="2">
    <citation type="submission" date="2023-01" db="EMBL/GenBank/DDBJ databases">
        <authorList>
            <person name="Sun Q."/>
            <person name="Evtushenko L."/>
        </authorList>
    </citation>
    <scope>NUCLEOTIDE SEQUENCE</scope>
    <source>
        <strain evidence="2">VKM B-2484</strain>
    </source>
</reference>
<dbReference type="SUPFAM" id="SSF81901">
    <property type="entry name" value="HCP-like"/>
    <property type="match status" value="1"/>
</dbReference>
<evidence type="ECO:0000313" key="2">
    <source>
        <dbReference type="EMBL" id="GLK72274.1"/>
    </source>
</evidence>
<proteinExistence type="predicted"/>
<dbReference type="Gene3D" id="1.25.40.10">
    <property type="entry name" value="Tetratricopeptide repeat domain"/>
    <property type="match status" value="1"/>
</dbReference>
<dbReference type="PANTHER" id="PTHR11102:SF160">
    <property type="entry name" value="ERAD-ASSOCIATED E3 UBIQUITIN-PROTEIN LIGASE COMPONENT HRD3"/>
    <property type="match status" value="1"/>
</dbReference>
<feature type="region of interest" description="Disordered" evidence="1">
    <location>
        <begin position="676"/>
        <end position="707"/>
    </location>
</feature>
<dbReference type="InterPro" id="IPR050767">
    <property type="entry name" value="Sel1_AlgK"/>
</dbReference>
<dbReference type="Pfam" id="PF08238">
    <property type="entry name" value="Sel1"/>
    <property type="match status" value="4"/>
</dbReference>
<dbReference type="PANTHER" id="PTHR11102">
    <property type="entry name" value="SEL-1-LIKE PROTEIN"/>
    <property type="match status" value="1"/>
</dbReference>
<gene>
    <name evidence="2" type="ORF">GCM10017643_23900</name>
</gene>
<organism evidence="2 3">
    <name type="scientific">Ancylobacter dichloromethanicus</name>
    <dbReference type="NCBI Taxonomy" id="518825"/>
    <lineage>
        <taxon>Bacteria</taxon>
        <taxon>Pseudomonadati</taxon>
        <taxon>Pseudomonadota</taxon>
        <taxon>Alphaproteobacteria</taxon>
        <taxon>Hyphomicrobiales</taxon>
        <taxon>Xanthobacteraceae</taxon>
        <taxon>Ancylobacter</taxon>
    </lineage>
</organism>
<reference evidence="2" key="1">
    <citation type="journal article" date="2014" name="Int. J. Syst. Evol. Microbiol.">
        <title>Complete genome sequence of Corynebacterium casei LMG S-19264T (=DSM 44701T), isolated from a smear-ripened cheese.</title>
        <authorList>
            <consortium name="US DOE Joint Genome Institute (JGI-PGF)"/>
            <person name="Walter F."/>
            <person name="Albersmeier A."/>
            <person name="Kalinowski J."/>
            <person name="Ruckert C."/>
        </authorList>
    </citation>
    <scope>NUCLEOTIDE SEQUENCE</scope>
    <source>
        <strain evidence="2">VKM B-2484</strain>
    </source>
</reference>
<accession>A0A9W6JAG6</accession>
<protein>
    <recommendedName>
        <fullName evidence="4">Localization factor PodJL</fullName>
    </recommendedName>
</protein>
<feature type="compositionally biased region" description="Low complexity" evidence="1">
    <location>
        <begin position="676"/>
        <end position="685"/>
    </location>
</feature>
<keyword evidence="3" id="KW-1185">Reference proteome</keyword>
<sequence length="1055" mass="109023">MRQAAPAAAAVIPAANRAGATENKVRQEAPSTTGQIAPEAWRAMSDAARQAGLPLDQWLRDQLLGTTAAGTPPAGAESLNNLAELRRRIEELAGQLGRISPAGAPAYPASPHPAFSLPADAGWVEAPAPIATARPAPSLSPAAPTGSTYADERLAAAIREIDHRLEALQLTRPRGTAPVSAPTPAAIEAAVAEIAARQSELDRDIGARRPPTGPYADRPPAVRETSFRETPGPRLGRDPSGDAPAGSRLEIPGDTPPAPPLAASVDAASAGTEARPPLHETIAALQGELAAMRHALATLAPRRAVDELQRVVQQLADRVARSDASDEELRGTLAALREMIGGLALPERPALLLGRIEAVERKLDIVNAKVVDGATVARLQAQVGEIRELLARALSSDAVRALAEQVSLLATRVSEMAADEDRAVRSAVGSLERRLDTLVDRIGSQPAPVIPLDDLVSRLDAIQANLASARREVPAGMETLIRGLSERIERIEQPVARADDGPRLDMLGRQIENLTRTVDKAVGGADVSRQLAGIERAVNDLFIQMEETRATFLAAPRPRPPAGSGGAPEGGTAHLRRESAGIDDGHGAEGRRGTQDAADTVELSQPAEAADAGEFPALAAEVRETAPAAGPAAAPAPGAVAFTPAPASIPKAFEPQLMRAALEALSRSSAAGRAPLAESKAAATPLAPPAPPVDEPVAAPTPADDSAPTRAAFIAQARRAAQPAGRTADVAPPPLRSYIAARPAAKPGRWLARVRAMLLIGLCGSALAYGSWHVLAQLRQQQLRAAAPASVPMPDDITGSVGTDAPRAPRPNDLPGKTPAPIGPSSLALPGDLPGDLPGGIASPALRGAALGGDLGAAFEIARRFMEGEGVAPSPAHAAQWYAFASAQGSAPATYRLGMLYEKGADGVPRDVARALALYEQAAGAGNVAAMHNLGVLLASGDAGAPDYGAAAQWFTRAAERGVRDSQYNLAVLYARGLGVPTSAADAWRWFALAAARGDSQAAAKRDILTPALDPRTLDAARRQVEQWTPLVADAEANDVSTIGSGATPQKTASR</sequence>
<evidence type="ECO:0008006" key="4">
    <source>
        <dbReference type="Google" id="ProtNLM"/>
    </source>
</evidence>
<name>A0A9W6JAG6_9HYPH</name>
<comment type="caution">
    <text evidence="2">The sequence shown here is derived from an EMBL/GenBank/DDBJ whole genome shotgun (WGS) entry which is preliminary data.</text>
</comment>
<dbReference type="InterPro" id="IPR011990">
    <property type="entry name" value="TPR-like_helical_dom_sf"/>
</dbReference>
<feature type="compositionally biased region" description="Low complexity" evidence="1">
    <location>
        <begin position="1"/>
        <end position="20"/>
    </location>
</feature>
<feature type="compositionally biased region" description="Basic and acidic residues" evidence="1">
    <location>
        <begin position="580"/>
        <end position="594"/>
    </location>
</feature>
<dbReference type="EMBL" id="BSFJ01000010">
    <property type="protein sequence ID" value="GLK72274.1"/>
    <property type="molecule type" value="Genomic_DNA"/>
</dbReference>
<feature type="region of interest" description="Disordered" evidence="1">
    <location>
        <begin position="199"/>
        <end position="273"/>
    </location>
</feature>
<dbReference type="SMART" id="SM00671">
    <property type="entry name" value="SEL1"/>
    <property type="match status" value="4"/>
</dbReference>
<feature type="compositionally biased region" description="Low complexity" evidence="1">
    <location>
        <begin position="695"/>
        <end position="707"/>
    </location>
</feature>
<dbReference type="InterPro" id="IPR006597">
    <property type="entry name" value="Sel1-like"/>
</dbReference>
<feature type="region of interest" description="Disordered" evidence="1">
    <location>
        <begin position="553"/>
        <end position="574"/>
    </location>
</feature>
<dbReference type="AlphaFoldDB" id="A0A9W6JAG6"/>
<dbReference type="Proteomes" id="UP001143370">
    <property type="component" value="Unassembled WGS sequence"/>
</dbReference>
<evidence type="ECO:0000256" key="1">
    <source>
        <dbReference type="SAM" id="MobiDB-lite"/>
    </source>
</evidence>
<feature type="region of interest" description="Disordered" evidence="1">
    <location>
        <begin position="580"/>
        <end position="599"/>
    </location>
</feature>
<evidence type="ECO:0000313" key="3">
    <source>
        <dbReference type="Proteomes" id="UP001143370"/>
    </source>
</evidence>
<feature type="region of interest" description="Disordered" evidence="1">
    <location>
        <begin position="789"/>
        <end position="829"/>
    </location>
</feature>